<evidence type="ECO:0000259" key="7">
    <source>
        <dbReference type="Pfam" id="PF09335"/>
    </source>
</evidence>
<evidence type="ECO:0000256" key="4">
    <source>
        <dbReference type="ARBA" id="ARBA00022989"/>
    </source>
</evidence>
<evidence type="ECO:0000313" key="8">
    <source>
        <dbReference type="EMBL" id="AKL93563.1"/>
    </source>
</evidence>
<organism evidence="8 9">
    <name type="scientific">Clostridium aceticum</name>
    <dbReference type="NCBI Taxonomy" id="84022"/>
    <lineage>
        <taxon>Bacteria</taxon>
        <taxon>Bacillati</taxon>
        <taxon>Bacillota</taxon>
        <taxon>Clostridia</taxon>
        <taxon>Eubacteriales</taxon>
        <taxon>Clostridiaceae</taxon>
        <taxon>Clostridium</taxon>
    </lineage>
</organism>
<protein>
    <recommendedName>
        <fullName evidence="6">TVP38/TMEM64 family membrane protein</fullName>
    </recommendedName>
</protein>
<keyword evidence="4 6" id="KW-1133">Transmembrane helix</keyword>
<proteinExistence type="inferred from homology"/>
<reference evidence="8 9" key="1">
    <citation type="submission" date="2014-10" db="EMBL/GenBank/DDBJ databases">
        <title>Genome sequence of Clostridium aceticum DSM 1496.</title>
        <authorList>
            <person name="Poehlein A."/>
            <person name="Schiel-Bengelsdorf B."/>
            <person name="Gottschalk G."/>
            <person name="Duerre P."/>
            <person name="Daniel R."/>
        </authorList>
    </citation>
    <scope>NUCLEOTIDE SEQUENCE [LARGE SCALE GENOMIC DNA]</scope>
    <source>
        <strain evidence="8 9">DSM 1496</strain>
    </source>
</reference>
<dbReference type="AlphaFoldDB" id="A0A0G3W5D0"/>
<name>A0A0G3W5D0_9CLOT</name>
<dbReference type="PANTHER" id="PTHR12677:SF59">
    <property type="entry name" value="GOLGI APPARATUS MEMBRANE PROTEIN TVP38-RELATED"/>
    <property type="match status" value="1"/>
</dbReference>
<keyword evidence="9" id="KW-1185">Reference proteome</keyword>
<comment type="similarity">
    <text evidence="6">Belongs to the TVP38/TMEM64 family.</text>
</comment>
<evidence type="ECO:0000313" key="9">
    <source>
        <dbReference type="Proteomes" id="UP000035704"/>
    </source>
</evidence>
<dbReference type="Pfam" id="PF09335">
    <property type="entry name" value="VTT_dom"/>
    <property type="match status" value="1"/>
</dbReference>
<evidence type="ECO:0000256" key="2">
    <source>
        <dbReference type="ARBA" id="ARBA00022475"/>
    </source>
</evidence>
<feature type="domain" description="VTT" evidence="7">
    <location>
        <begin position="61"/>
        <end position="177"/>
    </location>
</feature>
<dbReference type="Proteomes" id="UP000035704">
    <property type="component" value="Chromosome"/>
</dbReference>
<evidence type="ECO:0000256" key="6">
    <source>
        <dbReference type="RuleBase" id="RU366058"/>
    </source>
</evidence>
<dbReference type="EMBL" id="CP009687">
    <property type="protein sequence ID" value="AKL93563.1"/>
    <property type="molecule type" value="Genomic_DNA"/>
</dbReference>
<comment type="caution">
    <text evidence="6">Lacks conserved residue(s) required for the propagation of feature annotation.</text>
</comment>
<dbReference type="GO" id="GO:0005886">
    <property type="term" value="C:plasma membrane"/>
    <property type="evidence" value="ECO:0007669"/>
    <property type="project" value="UniProtKB-SubCell"/>
</dbReference>
<gene>
    <name evidence="8" type="ORF">CACET_c00450</name>
</gene>
<evidence type="ECO:0000256" key="3">
    <source>
        <dbReference type="ARBA" id="ARBA00022692"/>
    </source>
</evidence>
<dbReference type="STRING" id="84022.CACET_c00450"/>
<comment type="subcellular location">
    <subcellularLocation>
        <location evidence="1 6">Cell membrane</location>
        <topology evidence="1 6">Multi-pass membrane protein</topology>
    </subcellularLocation>
</comment>
<dbReference type="KEGG" id="cace:CACET_c00450"/>
<dbReference type="PANTHER" id="PTHR12677">
    <property type="entry name" value="GOLGI APPARATUS MEMBRANE PROTEIN TVP38-RELATED"/>
    <property type="match status" value="1"/>
</dbReference>
<dbReference type="InterPro" id="IPR032816">
    <property type="entry name" value="VTT_dom"/>
</dbReference>
<dbReference type="InterPro" id="IPR015414">
    <property type="entry name" value="TMEM64"/>
</dbReference>
<dbReference type="PATRIC" id="fig|84022.6.peg.37"/>
<feature type="transmembrane region" description="Helical" evidence="6">
    <location>
        <begin position="73"/>
        <end position="98"/>
    </location>
</feature>
<keyword evidence="2 6" id="KW-1003">Cell membrane</keyword>
<feature type="transmembrane region" description="Helical" evidence="6">
    <location>
        <begin position="42"/>
        <end position="61"/>
    </location>
</feature>
<accession>A0A0G3W5D0</accession>
<evidence type="ECO:0000256" key="1">
    <source>
        <dbReference type="ARBA" id="ARBA00004651"/>
    </source>
</evidence>
<sequence>MVIGVAAIFITILTLIFPKENFISLASQWDIEKLQDVVEDFGAWGILVFIGIASLKPFLFFPNAFIFIVGGLVYGTILGSIASLTGIMIAFSLCYWLGGRFHHVFMRFVGRKHVIKLQSLKDEEIIRVLFTMRVTPGFPIDAISYGAGLAGIPYNKFVLGSLLGVAPKIVLYTFLGDNINDIFSLQAIIAYISLLLLAILPTWLHKRSDKTQR</sequence>
<keyword evidence="5 6" id="KW-0472">Membrane</keyword>
<feature type="transmembrane region" description="Helical" evidence="6">
    <location>
        <begin position="182"/>
        <end position="204"/>
    </location>
</feature>
<keyword evidence="3 6" id="KW-0812">Transmembrane</keyword>
<evidence type="ECO:0000256" key="5">
    <source>
        <dbReference type="ARBA" id="ARBA00023136"/>
    </source>
</evidence>